<dbReference type="PANTHER" id="PTHR24096:SF149">
    <property type="entry name" value="AMP-BINDING DOMAIN-CONTAINING PROTEIN-RELATED"/>
    <property type="match status" value="1"/>
</dbReference>
<dbReference type="Proteomes" id="UP000460718">
    <property type="component" value="Unassembled WGS sequence"/>
</dbReference>
<dbReference type="InterPro" id="IPR045851">
    <property type="entry name" value="AMP-bd_C_sf"/>
</dbReference>
<dbReference type="InterPro" id="IPR025110">
    <property type="entry name" value="AMP-bd_C"/>
</dbReference>
<feature type="domain" description="AMP-binding enzyme C-terminal" evidence="4">
    <location>
        <begin position="114"/>
        <end position="192"/>
    </location>
</feature>
<reference evidence="6 7" key="1">
    <citation type="submission" date="2018-08" db="EMBL/GenBank/DDBJ databases">
        <title>Genomic investigation of the strawberry pathogen Phytophthora fragariae indicates pathogenicity is determined by transcriptional variation in three key races.</title>
        <authorList>
            <person name="Adams T.M."/>
            <person name="Armitage A.D."/>
            <person name="Sobczyk M.K."/>
            <person name="Bates H.J."/>
            <person name="Dunwell J.M."/>
            <person name="Nellist C.F."/>
            <person name="Harrison R.J."/>
        </authorList>
    </citation>
    <scope>NUCLEOTIDE SEQUENCE [LARGE SCALE GENOMIC DNA]</scope>
    <source>
        <strain evidence="6 7">NOV-71</strain>
        <strain evidence="5 8">SCRP245</strain>
    </source>
</reference>
<dbReference type="Pfam" id="PF00501">
    <property type="entry name" value="AMP-binding"/>
    <property type="match status" value="1"/>
</dbReference>
<dbReference type="Pfam" id="PF13193">
    <property type="entry name" value="AMP-binding_C"/>
    <property type="match status" value="1"/>
</dbReference>
<dbReference type="Gene3D" id="3.30.300.30">
    <property type="match status" value="1"/>
</dbReference>
<comment type="similarity">
    <text evidence="1">Belongs to the ATP-dependent AMP-binding enzyme family.</text>
</comment>
<evidence type="ECO:0000313" key="7">
    <source>
        <dbReference type="Proteomes" id="UP000441208"/>
    </source>
</evidence>
<evidence type="ECO:0000313" key="5">
    <source>
        <dbReference type="EMBL" id="KAE8971466.1"/>
    </source>
</evidence>
<gene>
    <name evidence="6" type="ORF">PF007_g30443</name>
    <name evidence="5" type="ORF">PF011_g26019</name>
</gene>
<evidence type="ECO:0000259" key="3">
    <source>
        <dbReference type="Pfam" id="PF00501"/>
    </source>
</evidence>
<dbReference type="Proteomes" id="UP000441208">
    <property type="component" value="Unassembled WGS sequence"/>
</dbReference>
<accession>A0A6A3PNG7</accession>
<dbReference type="Gene3D" id="3.40.50.12780">
    <property type="entry name" value="N-terminal domain of ligase-like"/>
    <property type="match status" value="1"/>
</dbReference>
<dbReference type="PANTHER" id="PTHR24096">
    <property type="entry name" value="LONG-CHAIN-FATTY-ACID--COA LIGASE"/>
    <property type="match status" value="1"/>
</dbReference>
<protein>
    <submittedName>
        <fullName evidence="6">Uncharacterized protein</fullName>
    </submittedName>
</protein>
<dbReference type="EMBL" id="QXFZ01005449">
    <property type="protein sequence ID" value="KAE9060897.1"/>
    <property type="molecule type" value="Genomic_DNA"/>
</dbReference>
<feature type="domain" description="AMP-dependent synthetase/ligase" evidence="3">
    <location>
        <begin position="1"/>
        <end position="63"/>
    </location>
</feature>
<keyword evidence="2" id="KW-0436">Ligase</keyword>
<dbReference type="GO" id="GO:0016405">
    <property type="term" value="F:CoA-ligase activity"/>
    <property type="evidence" value="ECO:0007669"/>
    <property type="project" value="TreeGrafter"/>
</dbReference>
<evidence type="ECO:0000313" key="6">
    <source>
        <dbReference type="EMBL" id="KAE9060897.1"/>
    </source>
</evidence>
<evidence type="ECO:0000259" key="4">
    <source>
        <dbReference type="Pfam" id="PF13193"/>
    </source>
</evidence>
<proteinExistence type="inferred from homology"/>
<evidence type="ECO:0000313" key="8">
    <source>
        <dbReference type="Proteomes" id="UP000460718"/>
    </source>
</evidence>
<dbReference type="SUPFAM" id="SSF56801">
    <property type="entry name" value="Acetyl-CoA synthetase-like"/>
    <property type="match status" value="1"/>
</dbReference>
<dbReference type="InterPro" id="IPR000873">
    <property type="entry name" value="AMP-dep_synth/lig_dom"/>
</dbReference>
<evidence type="ECO:0000256" key="2">
    <source>
        <dbReference type="ARBA" id="ARBA00022598"/>
    </source>
</evidence>
<name>A0A6A3PNG7_9STRA</name>
<dbReference type="AlphaFoldDB" id="A0A6A3PNG7"/>
<evidence type="ECO:0000256" key="1">
    <source>
        <dbReference type="ARBA" id="ARBA00006432"/>
    </source>
</evidence>
<feature type="non-terminal residue" evidence="6">
    <location>
        <position position="1"/>
    </location>
</feature>
<sequence>YGMTELAGTATHSSETVFRDGAVGQLLPNTELRVRCLDTDVDLSANQRGELLIRSPGVMKRYLNNPQATREVPTADGFVRTGDVGYIDQDGYIFIVDRIKELIKYKGHQVAPAELEDVVNSHPQVADSCCVRGLDWATGDEIPKAFVVLKVNGERPLTAETLMEYVASKVAGYKRVREVEFIAAIPKSLSGKILRRQLQLQQDKPVEAARSTRSRL</sequence>
<dbReference type="EMBL" id="QXFW01003331">
    <property type="protein sequence ID" value="KAE8971466.1"/>
    <property type="molecule type" value="Genomic_DNA"/>
</dbReference>
<comment type="caution">
    <text evidence="6">The sequence shown here is derived from an EMBL/GenBank/DDBJ whole genome shotgun (WGS) entry which is preliminary data.</text>
</comment>
<dbReference type="InterPro" id="IPR042099">
    <property type="entry name" value="ANL_N_sf"/>
</dbReference>
<organism evidence="6 7">
    <name type="scientific">Phytophthora fragariae</name>
    <dbReference type="NCBI Taxonomy" id="53985"/>
    <lineage>
        <taxon>Eukaryota</taxon>
        <taxon>Sar</taxon>
        <taxon>Stramenopiles</taxon>
        <taxon>Oomycota</taxon>
        <taxon>Peronosporomycetes</taxon>
        <taxon>Peronosporales</taxon>
        <taxon>Peronosporaceae</taxon>
        <taxon>Phytophthora</taxon>
    </lineage>
</organism>